<proteinExistence type="predicted"/>
<evidence type="ECO:0000259" key="9">
    <source>
        <dbReference type="PROSITE" id="PS50109"/>
    </source>
</evidence>
<evidence type="ECO:0000313" key="11">
    <source>
        <dbReference type="Proteomes" id="UP000810292"/>
    </source>
</evidence>
<reference evidence="10" key="2">
    <citation type="journal article" date="2021" name="PeerJ">
        <title>Extensive microbial diversity within the chicken gut microbiome revealed by metagenomics and culture.</title>
        <authorList>
            <person name="Gilroy R."/>
            <person name="Ravi A."/>
            <person name="Getino M."/>
            <person name="Pursley I."/>
            <person name="Horton D.L."/>
            <person name="Alikhan N.F."/>
            <person name="Baker D."/>
            <person name="Gharbi K."/>
            <person name="Hall N."/>
            <person name="Watson M."/>
            <person name="Adriaenssens E.M."/>
            <person name="Foster-Nyarko E."/>
            <person name="Jarju S."/>
            <person name="Secka A."/>
            <person name="Antonio M."/>
            <person name="Oren A."/>
            <person name="Chaudhuri R.R."/>
            <person name="La Ragione R."/>
            <person name="Hildebrand F."/>
            <person name="Pallen M.J."/>
        </authorList>
    </citation>
    <scope>NUCLEOTIDE SEQUENCE</scope>
    <source>
        <strain evidence="10">14700</strain>
    </source>
</reference>
<dbReference type="SMART" id="SM00387">
    <property type="entry name" value="HATPase_c"/>
    <property type="match status" value="1"/>
</dbReference>
<keyword evidence="6" id="KW-0418">Kinase</keyword>
<dbReference type="GO" id="GO:0005524">
    <property type="term" value="F:ATP binding"/>
    <property type="evidence" value="ECO:0007669"/>
    <property type="project" value="UniProtKB-KW"/>
</dbReference>
<evidence type="ECO:0000256" key="8">
    <source>
        <dbReference type="ARBA" id="ARBA00023012"/>
    </source>
</evidence>
<comment type="catalytic activity">
    <reaction evidence="1">
        <text>ATP + protein L-histidine = ADP + protein N-phospho-L-histidine.</text>
        <dbReference type="EC" id="2.7.13.3"/>
    </reaction>
</comment>
<dbReference type="InterPro" id="IPR003594">
    <property type="entry name" value="HATPase_dom"/>
</dbReference>
<evidence type="ECO:0000313" key="10">
    <source>
        <dbReference type="EMBL" id="MBO8468469.1"/>
    </source>
</evidence>
<dbReference type="EMBL" id="JADIMF010000023">
    <property type="protein sequence ID" value="MBO8468469.1"/>
    <property type="molecule type" value="Genomic_DNA"/>
</dbReference>
<dbReference type="CDD" id="cd00082">
    <property type="entry name" value="HisKA"/>
    <property type="match status" value="1"/>
</dbReference>
<dbReference type="EC" id="2.7.13.3" evidence="2"/>
<evidence type="ECO:0000256" key="4">
    <source>
        <dbReference type="ARBA" id="ARBA00022679"/>
    </source>
</evidence>
<dbReference type="SUPFAM" id="SSF55874">
    <property type="entry name" value="ATPase domain of HSP90 chaperone/DNA topoisomerase II/histidine kinase"/>
    <property type="match status" value="1"/>
</dbReference>
<dbReference type="InterPro" id="IPR005467">
    <property type="entry name" value="His_kinase_dom"/>
</dbReference>
<comment type="caution">
    <text evidence="10">The sequence shown here is derived from an EMBL/GenBank/DDBJ whole genome shotgun (WGS) entry which is preliminary data.</text>
</comment>
<evidence type="ECO:0000256" key="3">
    <source>
        <dbReference type="ARBA" id="ARBA00022553"/>
    </source>
</evidence>
<keyword evidence="3" id="KW-0597">Phosphoprotein</keyword>
<dbReference type="Gene3D" id="3.30.565.10">
    <property type="entry name" value="Histidine kinase-like ATPase, C-terminal domain"/>
    <property type="match status" value="1"/>
</dbReference>
<dbReference type="Pfam" id="PF02518">
    <property type="entry name" value="HATPase_c"/>
    <property type="match status" value="1"/>
</dbReference>
<dbReference type="Proteomes" id="UP000810292">
    <property type="component" value="Unassembled WGS sequence"/>
</dbReference>
<accession>A0A9D9NCK9</accession>
<dbReference type="PANTHER" id="PTHR43065:SF10">
    <property type="entry name" value="PEROXIDE STRESS-ACTIVATED HISTIDINE KINASE MAK3"/>
    <property type="match status" value="1"/>
</dbReference>
<reference evidence="10" key="1">
    <citation type="submission" date="2020-10" db="EMBL/GenBank/DDBJ databases">
        <authorList>
            <person name="Gilroy R."/>
        </authorList>
    </citation>
    <scope>NUCLEOTIDE SEQUENCE</scope>
    <source>
        <strain evidence="10">14700</strain>
    </source>
</reference>
<gene>
    <name evidence="10" type="ORF">IAA72_01620</name>
</gene>
<keyword evidence="8" id="KW-0902">Two-component regulatory system</keyword>
<dbReference type="GO" id="GO:0000155">
    <property type="term" value="F:phosphorelay sensor kinase activity"/>
    <property type="evidence" value="ECO:0007669"/>
    <property type="project" value="InterPro"/>
</dbReference>
<evidence type="ECO:0000256" key="6">
    <source>
        <dbReference type="ARBA" id="ARBA00022777"/>
    </source>
</evidence>
<evidence type="ECO:0000256" key="5">
    <source>
        <dbReference type="ARBA" id="ARBA00022741"/>
    </source>
</evidence>
<protein>
    <recommendedName>
        <fullName evidence="2">histidine kinase</fullName>
        <ecNumber evidence="2">2.7.13.3</ecNumber>
    </recommendedName>
</protein>
<evidence type="ECO:0000256" key="2">
    <source>
        <dbReference type="ARBA" id="ARBA00012438"/>
    </source>
</evidence>
<dbReference type="InterPro" id="IPR036097">
    <property type="entry name" value="HisK_dim/P_sf"/>
</dbReference>
<dbReference type="Gene3D" id="3.30.450.20">
    <property type="entry name" value="PAS domain"/>
    <property type="match status" value="1"/>
</dbReference>
<dbReference type="PRINTS" id="PR00344">
    <property type="entry name" value="BCTRLSENSOR"/>
</dbReference>
<dbReference type="InterPro" id="IPR004358">
    <property type="entry name" value="Sig_transdc_His_kin-like_C"/>
</dbReference>
<sequence length="398" mass="44846">MGNKLLRKILDDLATLPESEIRKLVSDELDESDLLESLLSSLPEGHLVFSPERKLVYFNASAVHLLPSDRRRRMKKDMYLDSMMIDPDVKKFLQAVFSGDEKMEAKDFVFQRGDAIITERVSFKALHLDRGTFTDVIVQDITDEIRKESRLRRSESLASMTTMAAGIAHEIKNPLAAMKIHLQLMRKAMQKKGAIDLENAERYLSVVDEEIDHLNSIAVDFLFAVRPMDIELRLGSINDVIDDLTVFLSPEATDKKIKIVAETEKFMPRIEFDSRYMRQCLLNIAENAFAAMPGGGTLSISTRLDGDYEVIRIEDTGTGIDSEHLEKIFEPYFTTKASGTGLGLTVVYKVIKEHKGDIFVSSEPGKGTVFTIKLPVPSTERKVLTEKKEDDYADASDS</sequence>
<evidence type="ECO:0000256" key="7">
    <source>
        <dbReference type="ARBA" id="ARBA00022840"/>
    </source>
</evidence>
<keyword evidence="5" id="KW-0547">Nucleotide-binding</keyword>
<dbReference type="InterPro" id="IPR035965">
    <property type="entry name" value="PAS-like_dom_sf"/>
</dbReference>
<dbReference type="SUPFAM" id="SSF55785">
    <property type="entry name" value="PYP-like sensor domain (PAS domain)"/>
    <property type="match status" value="1"/>
</dbReference>
<dbReference type="Gene3D" id="1.10.287.130">
    <property type="match status" value="1"/>
</dbReference>
<keyword evidence="7" id="KW-0067">ATP-binding</keyword>
<dbReference type="Pfam" id="PF00512">
    <property type="entry name" value="HisKA"/>
    <property type="match status" value="1"/>
</dbReference>
<dbReference type="SUPFAM" id="SSF47384">
    <property type="entry name" value="Homodimeric domain of signal transducing histidine kinase"/>
    <property type="match status" value="1"/>
</dbReference>
<organism evidence="10 11">
    <name type="scientific">Candidatus Ornithospirochaeta stercoravium</name>
    <dbReference type="NCBI Taxonomy" id="2840897"/>
    <lineage>
        <taxon>Bacteria</taxon>
        <taxon>Pseudomonadati</taxon>
        <taxon>Spirochaetota</taxon>
        <taxon>Spirochaetia</taxon>
        <taxon>Spirochaetales</taxon>
        <taxon>Spirochaetaceae</taxon>
        <taxon>Spirochaetaceae incertae sedis</taxon>
        <taxon>Candidatus Ornithospirochaeta</taxon>
    </lineage>
</organism>
<dbReference type="PANTHER" id="PTHR43065">
    <property type="entry name" value="SENSOR HISTIDINE KINASE"/>
    <property type="match status" value="1"/>
</dbReference>
<name>A0A9D9NCK9_9SPIO</name>
<dbReference type="PROSITE" id="PS50109">
    <property type="entry name" value="HIS_KIN"/>
    <property type="match status" value="1"/>
</dbReference>
<dbReference type="SMART" id="SM00388">
    <property type="entry name" value="HisKA"/>
    <property type="match status" value="1"/>
</dbReference>
<evidence type="ECO:0000256" key="1">
    <source>
        <dbReference type="ARBA" id="ARBA00000085"/>
    </source>
</evidence>
<dbReference type="AlphaFoldDB" id="A0A9D9NCK9"/>
<dbReference type="InterPro" id="IPR036890">
    <property type="entry name" value="HATPase_C_sf"/>
</dbReference>
<feature type="domain" description="Histidine kinase" evidence="9">
    <location>
        <begin position="166"/>
        <end position="378"/>
    </location>
</feature>
<dbReference type="InterPro" id="IPR003661">
    <property type="entry name" value="HisK_dim/P_dom"/>
</dbReference>
<keyword evidence="4" id="KW-0808">Transferase</keyword>